<evidence type="ECO:0000256" key="3">
    <source>
        <dbReference type="ARBA" id="ARBA00022833"/>
    </source>
</evidence>
<dbReference type="PROSITE" id="PS51266">
    <property type="entry name" value="ZF_CHY"/>
    <property type="match status" value="1"/>
</dbReference>
<evidence type="ECO:0000256" key="4">
    <source>
        <dbReference type="PROSITE-ProRule" id="PRU00601"/>
    </source>
</evidence>
<dbReference type="GO" id="GO:0061630">
    <property type="term" value="F:ubiquitin protein ligase activity"/>
    <property type="evidence" value="ECO:0007669"/>
    <property type="project" value="TreeGrafter"/>
</dbReference>
<dbReference type="Proteomes" id="UP000596660">
    <property type="component" value="Unplaced"/>
</dbReference>
<keyword evidence="1" id="KW-0479">Metal-binding</keyword>
<dbReference type="Gramene" id="AUR62034641-RA">
    <property type="protein sequence ID" value="AUR62034641-RA:cds"/>
    <property type="gene ID" value="AUR62034641"/>
</dbReference>
<organism evidence="7 8">
    <name type="scientific">Chenopodium quinoa</name>
    <name type="common">Quinoa</name>
    <dbReference type="NCBI Taxonomy" id="63459"/>
    <lineage>
        <taxon>Eukaryota</taxon>
        <taxon>Viridiplantae</taxon>
        <taxon>Streptophyta</taxon>
        <taxon>Embryophyta</taxon>
        <taxon>Tracheophyta</taxon>
        <taxon>Spermatophyta</taxon>
        <taxon>Magnoliopsida</taxon>
        <taxon>eudicotyledons</taxon>
        <taxon>Gunneridae</taxon>
        <taxon>Pentapetalae</taxon>
        <taxon>Caryophyllales</taxon>
        <taxon>Chenopodiaceae</taxon>
        <taxon>Chenopodioideae</taxon>
        <taxon>Atripliceae</taxon>
        <taxon>Chenopodium</taxon>
    </lineage>
</organism>
<dbReference type="InterPro" id="IPR037274">
    <property type="entry name" value="Znf_CHY_sf"/>
</dbReference>
<accession>A0A803MSU0</accession>
<dbReference type="Pfam" id="PF05495">
    <property type="entry name" value="zf-CHY"/>
    <property type="match status" value="1"/>
</dbReference>
<dbReference type="PANTHER" id="PTHR21319:SF12">
    <property type="entry name" value="ZINC FINGER (C3HC4-TYPE RING FINGER) FAMILY PROTEIN"/>
    <property type="match status" value="1"/>
</dbReference>
<dbReference type="SMART" id="SM00184">
    <property type="entry name" value="RING"/>
    <property type="match status" value="1"/>
</dbReference>
<evidence type="ECO:0000259" key="6">
    <source>
        <dbReference type="PROSITE" id="PS51266"/>
    </source>
</evidence>
<dbReference type="PANTHER" id="PTHR21319">
    <property type="entry name" value="RING FINGER AND CHY ZINC FINGER DOMAIN-CONTAINING PROTEIN 1"/>
    <property type="match status" value="1"/>
</dbReference>
<sequence length="210" mass="24324">MAEQTSVPENPQNTPVPENLLHFGKLQFGCEHYKRRCRIRAPCCYRIFTCRHCHNEAINSLSNVKEHHEINRRDIKQVVCAVCEFEQPVAKVCCSCGVNMGSCYTVSLRDNHECVEDSMKNSCPICYEYLFDSTKGTLVMRCGHTIHMGCYEEMLNQQQYRCPLCSKSSMDMARNWEKLDEEIEATIMPDEYRYEVLVNSSTTGTFLLYL</sequence>
<dbReference type="InterPro" id="IPR008913">
    <property type="entry name" value="Znf_CHY"/>
</dbReference>
<dbReference type="InterPro" id="IPR013083">
    <property type="entry name" value="Znf_RING/FYVE/PHD"/>
</dbReference>
<keyword evidence="8" id="KW-1185">Reference proteome</keyword>
<dbReference type="GO" id="GO:0008270">
    <property type="term" value="F:zinc ion binding"/>
    <property type="evidence" value="ECO:0007669"/>
    <property type="project" value="UniProtKB-KW"/>
</dbReference>
<dbReference type="AlphaFoldDB" id="A0A803MSU0"/>
<evidence type="ECO:0000313" key="8">
    <source>
        <dbReference type="Proteomes" id="UP000596660"/>
    </source>
</evidence>
<evidence type="ECO:0000256" key="2">
    <source>
        <dbReference type="ARBA" id="ARBA00022771"/>
    </source>
</evidence>
<dbReference type="EnsemblPlants" id="AUR62034641-RA">
    <property type="protein sequence ID" value="AUR62034641-RA:cds"/>
    <property type="gene ID" value="AUR62034641"/>
</dbReference>
<feature type="domain" description="RING-type" evidence="5">
    <location>
        <begin position="123"/>
        <end position="166"/>
    </location>
</feature>
<dbReference type="SUPFAM" id="SSF57850">
    <property type="entry name" value="RING/U-box"/>
    <property type="match status" value="1"/>
</dbReference>
<reference evidence="7" key="1">
    <citation type="journal article" date="2017" name="Nature">
        <title>The genome of Chenopodium quinoa.</title>
        <authorList>
            <person name="Jarvis D.E."/>
            <person name="Ho Y.S."/>
            <person name="Lightfoot D.J."/>
            <person name="Schmoeckel S.M."/>
            <person name="Li B."/>
            <person name="Borm T.J.A."/>
            <person name="Ohyanagi H."/>
            <person name="Mineta K."/>
            <person name="Michell C.T."/>
            <person name="Saber N."/>
            <person name="Kharbatia N.M."/>
            <person name="Rupper R.R."/>
            <person name="Sharp A.R."/>
            <person name="Dally N."/>
            <person name="Boughton B.A."/>
            <person name="Woo Y.H."/>
            <person name="Gao G."/>
            <person name="Schijlen E.G.W.M."/>
            <person name="Guo X."/>
            <person name="Momin A.A."/>
            <person name="Negrao S."/>
            <person name="Al-Babili S."/>
            <person name="Gehring C."/>
            <person name="Roessner U."/>
            <person name="Jung C."/>
            <person name="Murphy K."/>
            <person name="Arold S.T."/>
            <person name="Gojobori T."/>
            <person name="van der Linden C.G."/>
            <person name="van Loo E.N."/>
            <person name="Jellen E.N."/>
            <person name="Maughan P.J."/>
            <person name="Tester M."/>
        </authorList>
    </citation>
    <scope>NUCLEOTIDE SEQUENCE [LARGE SCALE GENOMIC DNA]</scope>
    <source>
        <strain evidence="7">cv. PI 614886</strain>
    </source>
</reference>
<dbReference type="GO" id="GO:0005634">
    <property type="term" value="C:nucleus"/>
    <property type="evidence" value="ECO:0007669"/>
    <property type="project" value="TreeGrafter"/>
</dbReference>
<feature type="domain" description="CHY-type" evidence="6">
    <location>
        <begin position="23"/>
        <end position="98"/>
    </location>
</feature>
<reference evidence="7" key="2">
    <citation type="submission" date="2021-03" db="UniProtKB">
        <authorList>
            <consortium name="EnsemblPlants"/>
        </authorList>
    </citation>
    <scope>IDENTIFICATION</scope>
</reference>
<dbReference type="Gene3D" id="3.30.40.10">
    <property type="entry name" value="Zinc/RING finger domain, C3HC4 (zinc finger)"/>
    <property type="match status" value="1"/>
</dbReference>
<dbReference type="PROSITE" id="PS50089">
    <property type="entry name" value="ZF_RING_2"/>
    <property type="match status" value="1"/>
</dbReference>
<evidence type="ECO:0000256" key="1">
    <source>
        <dbReference type="ARBA" id="ARBA00022723"/>
    </source>
</evidence>
<keyword evidence="2 4" id="KW-0863">Zinc-finger</keyword>
<name>A0A803MSU0_CHEQI</name>
<dbReference type="CDD" id="cd16464">
    <property type="entry name" value="RING-H2_Pirh2-like"/>
    <property type="match status" value="1"/>
</dbReference>
<dbReference type="Pfam" id="PF13639">
    <property type="entry name" value="zf-RING_2"/>
    <property type="match status" value="1"/>
</dbReference>
<dbReference type="GO" id="GO:0016567">
    <property type="term" value="P:protein ubiquitination"/>
    <property type="evidence" value="ECO:0007669"/>
    <property type="project" value="TreeGrafter"/>
</dbReference>
<dbReference type="GO" id="GO:0006511">
    <property type="term" value="P:ubiquitin-dependent protein catabolic process"/>
    <property type="evidence" value="ECO:0007669"/>
    <property type="project" value="TreeGrafter"/>
</dbReference>
<dbReference type="InterPro" id="IPR001841">
    <property type="entry name" value="Znf_RING"/>
</dbReference>
<dbReference type="SUPFAM" id="SSF161219">
    <property type="entry name" value="CHY zinc finger-like"/>
    <property type="match status" value="1"/>
</dbReference>
<evidence type="ECO:0000259" key="5">
    <source>
        <dbReference type="PROSITE" id="PS50089"/>
    </source>
</evidence>
<evidence type="ECO:0000313" key="7">
    <source>
        <dbReference type="EnsemblPlants" id="AUR62034641-RA:cds"/>
    </source>
</evidence>
<keyword evidence="3" id="KW-0862">Zinc</keyword>
<protein>
    <submittedName>
        <fullName evidence="7">Uncharacterized protein</fullName>
    </submittedName>
</protein>
<proteinExistence type="predicted"/>